<proteinExistence type="predicted"/>
<name>A0AA40E3I1_9PEZI</name>
<dbReference type="AlphaFoldDB" id="A0AA40E3I1"/>
<feature type="region of interest" description="Disordered" evidence="1">
    <location>
        <begin position="86"/>
        <end position="121"/>
    </location>
</feature>
<dbReference type="Pfam" id="PF00856">
    <property type="entry name" value="SET"/>
    <property type="match status" value="1"/>
</dbReference>
<evidence type="ECO:0000256" key="1">
    <source>
        <dbReference type="SAM" id="MobiDB-lite"/>
    </source>
</evidence>
<organism evidence="3 4">
    <name type="scientific">Apiosordaria backusii</name>
    <dbReference type="NCBI Taxonomy" id="314023"/>
    <lineage>
        <taxon>Eukaryota</taxon>
        <taxon>Fungi</taxon>
        <taxon>Dikarya</taxon>
        <taxon>Ascomycota</taxon>
        <taxon>Pezizomycotina</taxon>
        <taxon>Sordariomycetes</taxon>
        <taxon>Sordariomycetidae</taxon>
        <taxon>Sordariales</taxon>
        <taxon>Lasiosphaeriaceae</taxon>
        <taxon>Apiosordaria</taxon>
    </lineage>
</organism>
<feature type="domain" description="SET" evidence="2">
    <location>
        <begin position="1"/>
        <end position="64"/>
    </location>
</feature>
<comment type="caution">
    <text evidence="3">The sequence shown here is derived from an EMBL/GenBank/DDBJ whole genome shotgun (WGS) entry which is preliminary data.</text>
</comment>
<dbReference type="EMBL" id="JAUKTV010000012">
    <property type="protein sequence ID" value="KAK0721233.1"/>
    <property type="molecule type" value="Genomic_DNA"/>
</dbReference>
<dbReference type="SUPFAM" id="SSF82199">
    <property type="entry name" value="SET domain"/>
    <property type="match status" value="1"/>
</dbReference>
<evidence type="ECO:0000259" key="2">
    <source>
        <dbReference type="PROSITE" id="PS50280"/>
    </source>
</evidence>
<reference evidence="3" key="1">
    <citation type="submission" date="2023-06" db="EMBL/GenBank/DDBJ databases">
        <title>Genome-scale phylogeny and comparative genomics of the fungal order Sordariales.</title>
        <authorList>
            <consortium name="Lawrence Berkeley National Laboratory"/>
            <person name="Hensen N."/>
            <person name="Bonometti L."/>
            <person name="Westerberg I."/>
            <person name="Brannstrom I.O."/>
            <person name="Guillou S."/>
            <person name="Cros-Aarteil S."/>
            <person name="Calhoun S."/>
            <person name="Haridas S."/>
            <person name="Kuo A."/>
            <person name="Mondo S."/>
            <person name="Pangilinan J."/>
            <person name="Riley R."/>
            <person name="Labutti K."/>
            <person name="Andreopoulos B."/>
            <person name="Lipzen A."/>
            <person name="Chen C."/>
            <person name="Yanf M."/>
            <person name="Daum C."/>
            <person name="Ng V."/>
            <person name="Clum A."/>
            <person name="Steindorff A."/>
            <person name="Ohm R."/>
            <person name="Martin F."/>
            <person name="Silar P."/>
            <person name="Natvig D."/>
            <person name="Lalanne C."/>
            <person name="Gautier V."/>
            <person name="Ament-Velasquez S.L."/>
            <person name="Kruys A."/>
            <person name="Hutchinson M.I."/>
            <person name="Powell A.J."/>
            <person name="Barry K."/>
            <person name="Miller A.N."/>
            <person name="Grigoriev I.V."/>
            <person name="Debuchy R."/>
            <person name="Gladieux P."/>
            <person name="Thoren M.H."/>
            <person name="Johannesson H."/>
        </authorList>
    </citation>
    <scope>NUCLEOTIDE SEQUENCE</scope>
    <source>
        <strain evidence="3">CBS 540.89</strain>
    </source>
</reference>
<dbReference type="InterPro" id="IPR046341">
    <property type="entry name" value="SET_dom_sf"/>
</dbReference>
<keyword evidence="4" id="KW-1185">Reference proteome</keyword>
<accession>A0AA40E3I1</accession>
<dbReference type="Proteomes" id="UP001172159">
    <property type="component" value="Unassembled WGS sequence"/>
</dbReference>
<sequence>MNSHRGEVHLEVDSARYGNWTRFCNSHCDPNVEVCPEQAGGIRILVFRAIKDIDENEEVTINYGREYFQDRDPELMCTCNFLPHPHPNRGTEEERAADARARKGTAHFDQPFSKKSAPSVAKASKTPHIPHFYQPFSRKEAPSATKASKTPRFPHFYQPLSRKEAPSYVRTPRRQNRQASRGLPYVSAVRDYIQNQEVIDVLGSDSDSSISCIYVLGSESNSSHRSLYDDSDDDDIAYTAIRTVS</sequence>
<dbReference type="PROSITE" id="PS50280">
    <property type="entry name" value="SET"/>
    <property type="match status" value="1"/>
</dbReference>
<evidence type="ECO:0000313" key="4">
    <source>
        <dbReference type="Proteomes" id="UP001172159"/>
    </source>
</evidence>
<gene>
    <name evidence="3" type="ORF">B0T21DRAFT_373218</name>
</gene>
<evidence type="ECO:0000313" key="3">
    <source>
        <dbReference type="EMBL" id="KAK0721233.1"/>
    </source>
</evidence>
<feature type="compositionally biased region" description="Basic and acidic residues" evidence="1">
    <location>
        <begin position="89"/>
        <end position="101"/>
    </location>
</feature>
<dbReference type="InterPro" id="IPR001214">
    <property type="entry name" value="SET_dom"/>
</dbReference>
<dbReference type="Gene3D" id="2.170.270.10">
    <property type="entry name" value="SET domain"/>
    <property type="match status" value="1"/>
</dbReference>
<protein>
    <recommendedName>
        <fullName evidence="2">SET domain-containing protein</fullName>
    </recommendedName>
</protein>